<dbReference type="AlphaFoldDB" id="A0A4S8KMQ1"/>
<evidence type="ECO:0000313" key="3">
    <source>
        <dbReference type="Proteomes" id="UP000297245"/>
    </source>
</evidence>
<keyword evidence="3" id="KW-1185">Reference proteome</keyword>
<gene>
    <name evidence="1" type="ORF">K435DRAFT_813361</name>
    <name evidence="2" type="ORF">K435DRAFT_938089</name>
</gene>
<organism evidence="1 3">
    <name type="scientific">Dendrothele bispora (strain CBS 962.96)</name>
    <dbReference type="NCBI Taxonomy" id="1314807"/>
    <lineage>
        <taxon>Eukaryota</taxon>
        <taxon>Fungi</taxon>
        <taxon>Dikarya</taxon>
        <taxon>Basidiomycota</taxon>
        <taxon>Agaricomycotina</taxon>
        <taxon>Agaricomycetes</taxon>
        <taxon>Agaricomycetidae</taxon>
        <taxon>Agaricales</taxon>
        <taxon>Agaricales incertae sedis</taxon>
        <taxon>Dendrothele</taxon>
    </lineage>
</organism>
<sequence>MSGGSESDAGLGTTTGGIWHDGRVPTLTASCPARYLGSLSTGTLPFKMSHTMVIALTIQFKSESSVRPTLHGNALSKRSRLGLPQSPCRIIVQWCSGVRFGWRLERRESLVSGHLSKIEYRLVRITFDYFSLLPSLPIPDLSFCSPRLG</sequence>
<name>A0A4S8KMQ1_DENBC</name>
<evidence type="ECO:0000313" key="1">
    <source>
        <dbReference type="EMBL" id="THU76488.1"/>
    </source>
</evidence>
<evidence type="ECO:0000313" key="2">
    <source>
        <dbReference type="EMBL" id="THU81067.1"/>
    </source>
</evidence>
<protein>
    <submittedName>
        <fullName evidence="1">Uncharacterized protein</fullName>
    </submittedName>
</protein>
<dbReference type="Proteomes" id="UP000297245">
    <property type="component" value="Unassembled WGS sequence"/>
</dbReference>
<accession>A0A4S8KMQ1</accession>
<dbReference type="EMBL" id="ML180890">
    <property type="protein sequence ID" value="THU76488.1"/>
    <property type="molecule type" value="Genomic_DNA"/>
</dbReference>
<reference evidence="1 3" key="1">
    <citation type="journal article" date="2019" name="Nat. Ecol. Evol.">
        <title>Megaphylogeny resolves global patterns of mushroom evolution.</title>
        <authorList>
            <person name="Varga T."/>
            <person name="Krizsan K."/>
            <person name="Foldi C."/>
            <person name="Dima B."/>
            <person name="Sanchez-Garcia M."/>
            <person name="Sanchez-Ramirez S."/>
            <person name="Szollosi G.J."/>
            <person name="Szarkandi J.G."/>
            <person name="Papp V."/>
            <person name="Albert L."/>
            <person name="Andreopoulos W."/>
            <person name="Angelini C."/>
            <person name="Antonin V."/>
            <person name="Barry K.W."/>
            <person name="Bougher N.L."/>
            <person name="Buchanan P."/>
            <person name="Buyck B."/>
            <person name="Bense V."/>
            <person name="Catcheside P."/>
            <person name="Chovatia M."/>
            <person name="Cooper J."/>
            <person name="Damon W."/>
            <person name="Desjardin D."/>
            <person name="Finy P."/>
            <person name="Geml J."/>
            <person name="Haridas S."/>
            <person name="Hughes K."/>
            <person name="Justo A."/>
            <person name="Karasinski D."/>
            <person name="Kautmanova I."/>
            <person name="Kiss B."/>
            <person name="Kocsube S."/>
            <person name="Kotiranta H."/>
            <person name="LaButti K.M."/>
            <person name="Lechner B.E."/>
            <person name="Liimatainen K."/>
            <person name="Lipzen A."/>
            <person name="Lukacs Z."/>
            <person name="Mihaltcheva S."/>
            <person name="Morgado L.N."/>
            <person name="Niskanen T."/>
            <person name="Noordeloos M.E."/>
            <person name="Ohm R.A."/>
            <person name="Ortiz-Santana B."/>
            <person name="Ovrebo C."/>
            <person name="Racz N."/>
            <person name="Riley R."/>
            <person name="Savchenko A."/>
            <person name="Shiryaev A."/>
            <person name="Soop K."/>
            <person name="Spirin V."/>
            <person name="Szebenyi C."/>
            <person name="Tomsovsky M."/>
            <person name="Tulloss R.E."/>
            <person name="Uehling J."/>
            <person name="Grigoriev I.V."/>
            <person name="Vagvolgyi C."/>
            <person name="Papp T."/>
            <person name="Martin F.M."/>
            <person name="Miettinen O."/>
            <person name="Hibbett D.S."/>
            <person name="Nagy L.G."/>
        </authorList>
    </citation>
    <scope>NUCLEOTIDE SEQUENCE [LARGE SCALE GENOMIC DNA]</scope>
    <source>
        <strain evidence="1 3">CBS 962.96</strain>
    </source>
</reference>
<dbReference type="EMBL" id="ML179844">
    <property type="protein sequence ID" value="THU81067.1"/>
    <property type="molecule type" value="Genomic_DNA"/>
</dbReference>
<proteinExistence type="predicted"/>